<proteinExistence type="predicted"/>
<keyword evidence="1" id="KW-0812">Transmembrane</keyword>
<sequence length="275" mass="29604">MPRADLRRAAHAYRLLVLSRIRSQQAYSTSFALDVVASILVGLVEFAEVWIVFHNVDSLGGLSFAQVCLLFGIAHVGFSFSQVLFGHVDRIPLYLRTGTLEAFHLRPLSVLGQLVTSEVALRRLGWGALSVVILGWALTVVDIAWSPAKAVLLALCLASSIALFAALFVAAAGLQFFLVDGQEMTNAFTYGGRYASQQPASIFGRGLAVAFVFAVPVAFTGYVPALGLLDVAPPDSLSWLRPELAWATPLVAAWTWVLALGCWRIGTRHYQGGGG</sequence>
<dbReference type="Proteomes" id="UP001157126">
    <property type="component" value="Unassembled WGS sequence"/>
</dbReference>
<feature type="transmembrane region" description="Helical" evidence="1">
    <location>
        <begin position="151"/>
        <end position="179"/>
    </location>
</feature>
<feature type="transmembrane region" description="Helical" evidence="1">
    <location>
        <begin position="200"/>
        <end position="224"/>
    </location>
</feature>
<feature type="transmembrane region" description="Helical" evidence="1">
    <location>
        <begin position="64"/>
        <end position="86"/>
    </location>
</feature>
<keyword evidence="1" id="KW-1133">Transmembrane helix</keyword>
<dbReference type="RefSeq" id="WP_284302485.1">
    <property type="nucleotide sequence ID" value="NZ_BSUO01000001.1"/>
</dbReference>
<dbReference type="PANTHER" id="PTHR36833:SF1">
    <property type="entry name" value="INTEGRAL MEMBRANE TRANSPORT PROTEIN"/>
    <property type="match status" value="1"/>
</dbReference>
<reference evidence="3" key="1">
    <citation type="journal article" date="2019" name="Int. J. Syst. Evol. Microbiol.">
        <title>The Global Catalogue of Microorganisms (GCM) 10K type strain sequencing project: providing services to taxonomists for standard genome sequencing and annotation.</title>
        <authorList>
            <consortium name="The Broad Institute Genomics Platform"/>
            <consortium name="The Broad Institute Genome Sequencing Center for Infectious Disease"/>
            <person name="Wu L."/>
            <person name="Ma J."/>
        </authorList>
    </citation>
    <scope>NUCLEOTIDE SEQUENCE [LARGE SCALE GENOMIC DNA]</scope>
    <source>
        <strain evidence="3">NBRC 113072</strain>
    </source>
</reference>
<dbReference type="PANTHER" id="PTHR36833">
    <property type="entry name" value="SLR0610 PROTEIN-RELATED"/>
    <property type="match status" value="1"/>
</dbReference>
<protein>
    <submittedName>
        <fullName evidence="2">ABC transporter permease</fullName>
    </submittedName>
</protein>
<dbReference type="EMBL" id="BSUO01000001">
    <property type="protein sequence ID" value="GMA38417.1"/>
    <property type="molecule type" value="Genomic_DNA"/>
</dbReference>
<accession>A0ABQ6IMK3</accession>
<comment type="caution">
    <text evidence="2">The sequence shown here is derived from an EMBL/GenBank/DDBJ whole genome shotgun (WGS) entry which is preliminary data.</text>
</comment>
<keyword evidence="3" id="KW-1185">Reference proteome</keyword>
<feature type="transmembrane region" description="Helical" evidence="1">
    <location>
        <begin position="124"/>
        <end position="145"/>
    </location>
</feature>
<organism evidence="2 3">
    <name type="scientific">Mobilicoccus caccae</name>
    <dbReference type="NCBI Taxonomy" id="1859295"/>
    <lineage>
        <taxon>Bacteria</taxon>
        <taxon>Bacillati</taxon>
        <taxon>Actinomycetota</taxon>
        <taxon>Actinomycetes</taxon>
        <taxon>Micrococcales</taxon>
        <taxon>Dermatophilaceae</taxon>
        <taxon>Mobilicoccus</taxon>
    </lineage>
</organism>
<name>A0ABQ6IMK3_9MICO</name>
<keyword evidence="1" id="KW-0472">Membrane</keyword>
<evidence type="ECO:0000256" key="1">
    <source>
        <dbReference type="SAM" id="Phobius"/>
    </source>
</evidence>
<dbReference type="InterPro" id="IPR010390">
    <property type="entry name" value="ABC-2_transporter-like"/>
</dbReference>
<evidence type="ECO:0000313" key="2">
    <source>
        <dbReference type="EMBL" id="GMA38417.1"/>
    </source>
</evidence>
<feature type="transmembrane region" description="Helical" evidence="1">
    <location>
        <begin position="244"/>
        <end position="263"/>
    </location>
</feature>
<evidence type="ECO:0000313" key="3">
    <source>
        <dbReference type="Proteomes" id="UP001157126"/>
    </source>
</evidence>
<feature type="transmembrane region" description="Helical" evidence="1">
    <location>
        <begin position="31"/>
        <end position="52"/>
    </location>
</feature>
<dbReference type="Pfam" id="PF06182">
    <property type="entry name" value="ABC2_membrane_6"/>
    <property type="match status" value="1"/>
</dbReference>
<gene>
    <name evidence="2" type="ORF">GCM10025883_04620</name>
</gene>